<accession>A0A7I7UC09</accession>
<keyword evidence="2" id="KW-1185">Reference proteome</keyword>
<evidence type="ECO:0000313" key="1">
    <source>
        <dbReference type="EMBL" id="BBY78872.1"/>
    </source>
</evidence>
<gene>
    <name evidence="1" type="ORF">MPUL_00300</name>
</gene>
<reference evidence="1 2" key="1">
    <citation type="journal article" date="2019" name="Emerg. Microbes Infect.">
        <title>Comprehensive subspecies identification of 175 nontuberculous mycobacteria species based on 7547 genomic profiles.</title>
        <authorList>
            <person name="Matsumoto Y."/>
            <person name="Kinjo T."/>
            <person name="Motooka D."/>
            <person name="Nabeya D."/>
            <person name="Jung N."/>
            <person name="Uechi K."/>
            <person name="Horii T."/>
            <person name="Iida T."/>
            <person name="Fujita J."/>
            <person name="Nakamura S."/>
        </authorList>
    </citation>
    <scope>NUCLEOTIDE SEQUENCE [LARGE SCALE GENOMIC DNA]</scope>
    <source>
        <strain evidence="1 2">JCM 6370</strain>
    </source>
</reference>
<proteinExistence type="predicted"/>
<evidence type="ECO:0008006" key="3">
    <source>
        <dbReference type="Google" id="ProtNLM"/>
    </source>
</evidence>
<evidence type="ECO:0000313" key="2">
    <source>
        <dbReference type="Proteomes" id="UP000467252"/>
    </source>
</evidence>
<protein>
    <recommendedName>
        <fullName evidence="3">Minor tail protein</fullName>
    </recommendedName>
</protein>
<sequence>MGIVSDRQIVAIHTVTGTPVWQLLASGYTKLKWTRALREVSMCDVTVPVGIAGVPDIVACLHWVSVWDEHGREMYWRGPIQRRERGRTWLHIAAGDPASLLREGTRCPITKRWESADPADIAAELFGAAIELHSLNLRVVVRPDPRGQRFDFNCVADDEMLTDTIGRLEGLGLYWTVAAGTLYLGPQPFEPVTALGEDHFVDGDPILIRDGTKMFNDVLLRAGDHVSRARVPMAGVTRQTIVRRDSMFGVSNADRAAQEAARYLGKVRDAVSVAPGTSLDPAAPISIAQMIPSARVNVEAYGQLSPNELDSVTVTVEKGVATVGIDLEPVNDDLPELVKPGPGQTL</sequence>
<organism evidence="1 2">
    <name type="scientific">Mycolicibacterium pulveris</name>
    <name type="common">Mycobacterium pulveris</name>
    <dbReference type="NCBI Taxonomy" id="36813"/>
    <lineage>
        <taxon>Bacteria</taxon>
        <taxon>Bacillati</taxon>
        <taxon>Actinomycetota</taxon>
        <taxon>Actinomycetes</taxon>
        <taxon>Mycobacteriales</taxon>
        <taxon>Mycobacteriaceae</taxon>
        <taxon>Mycolicibacterium</taxon>
    </lineage>
</organism>
<dbReference type="AlphaFoldDB" id="A0A7I7UC09"/>
<dbReference type="EMBL" id="AP022599">
    <property type="protein sequence ID" value="BBY78872.1"/>
    <property type="molecule type" value="Genomic_DNA"/>
</dbReference>
<dbReference type="RefSeq" id="WP_163896494.1">
    <property type="nucleotide sequence ID" value="NZ_AP022599.1"/>
</dbReference>
<name>A0A7I7UC09_MYCPV</name>
<dbReference type="Proteomes" id="UP000467252">
    <property type="component" value="Chromosome"/>
</dbReference>